<proteinExistence type="predicted"/>
<protein>
    <submittedName>
        <fullName evidence="1">Uncharacterized protein</fullName>
    </submittedName>
</protein>
<evidence type="ECO:0000313" key="1">
    <source>
        <dbReference type="EnsemblMetazoa" id="Aqu2.1.43557_001"/>
    </source>
</evidence>
<dbReference type="InParanoid" id="A0A1X7VTY5"/>
<name>A0A1X7VTY5_AMPQE</name>
<dbReference type="EnsemblMetazoa" id="Aqu2.1.43557_001">
    <property type="protein sequence ID" value="Aqu2.1.43557_001"/>
    <property type="gene ID" value="Aqu2.1.43557"/>
</dbReference>
<reference evidence="1" key="1">
    <citation type="submission" date="2017-05" db="UniProtKB">
        <authorList>
            <consortium name="EnsemblMetazoa"/>
        </authorList>
    </citation>
    <scope>IDENTIFICATION</scope>
</reference>
<organism evidence="1">
    <name type="scientific">Amphimedon queenslandica</name>
    <name type="common">Sponge</name>
    <dbReference type="NCBI Taxonomy" id="400682"/>
    <lineage>
        <taxon>Eukaryota</taxon>
        <taxon>Metazoa</taxon>
        <taxon>Porifera</taxon>
        <taxon>Demospongiae</taxon>
        <taxon>Heteroscleromorpha</taxon>
        <taxon>Haplosclerida</taxon>
        <taxon>Niphatidae</taxon>
        <taxon>Amphimedon</taxon>
    </lineage>
</organism>
<sequence length="63" mass="7270">MDENQVKEIRTCKLIESELSSRKKPKGVYKKYGSSLVLYESDPASVLKENHNKLAKLMEKDKN</sequence>
<accession>A0A1X7VTY5</accession>
<dbReference type="AlphaFoldDB" id="A0A1X7VTY5"/>